<dbReference type="AlphaFoldDB" id="A0A0B7C748"/>
<feature type="non-terminal residue" evidence="1">
    <location>
        <position position="1"/>
    </location>
</feature>
<evidence type="ECO:0000313" key="1">
    <source>
        <dbReference type="EMBL" id="CEL00265.1"/>
    </source>
</evidence>
<protein>
    <submittedName>
        <fullName evidence="1">Uncharacterized protein</fullName>
    </submittedName>
</protein>
<sequence length="69" mass="8128">LTNIAHQDEVEWRAHYFRSCIMRPRPSNEEHFKALVKHISVKREMPTVRLPHDAFLFLMPDCLLASQLG</sequence>
<dbReference type="EMBL" id="HACG01053394">
    <property type="protein sequence ID" value="CEL00265.1"/>
    <property type="molecule type" value="Transcribed_RNA"/>
</dbReference>
<gene>
    <name evidence="1" type="primary">ORF223281</name>
</gene>
<accession>A0A0B7C748</accession>
<reference evidence="1" key="1">
    <citation type="submission" date="2014-12" db="EMBL/GenBank/DDBJ databases">
        <title>Insight into the proteome of Arion vulgaris.</title>
        <authorList>
            <person name="Aradska J."/>
            <person name="Bulat T."/>
            <person name="Smidak R."/>
            <person name="Sarate P."/>
            <person name="Gangsoo J."/>
            <person name="Sialana F."/>
            <person name="Bilban M."/>
            <person name="Lubec G."/>
        </authorList>
    </citation>
    <scope>NUCLEOTIDE SEQUENCE</scope>
    <source>
        <tissue evidence="1">Skin</tissue>
    </source>
</reference>
<name>A0A0B7C748_9EUPU</name>
<feature type="non-terminal residue" evidence="1">
    <location>
        <position position="69"/>
    </location>
</feature>
<organism evidence="1">
    <name type="scientific">Arion vulgaris</name>
    <dbReference type="NCBI Taxonomy" id="1028688"/>
    <lineage>
        <taxon>Eukaryota</taxon>
        <taxon>Metazoa</taxon>
        <taxon>Spiralia</taxon>
        <taxon>Lophotrochozoa</taxon>
        <taxon>Mollusca</taxon>
        <taxon>Gastropoda</taxon>
        <taxon>Heterobranchia</taxon>
        <taxon>Euthyneura</taxon>
        <taxon>Panpulmonata</taxon>
        <taxon>Eupulmonata</taxon>
        <taxon>Stylommatophora</taxon>
        <taxon>Helicina</taxon>
        <taxon>Arionoidea</taxon>
        <taxon>Arionidae</taxon>
        <taxon>Arion</taxon>
    </lineage>
</organism>
<proteinExistence type="predicted"/>